<proteinExistence type="predicted"/>
<dbReference type="AlphaFoldDB" id="A0A6A4SVR3"/>
<feature type="compositionally biased region" description="Basic residues" evidence="1">
    <location>
        <begin position="1"/>
        <end position="11"/>
    </location>
</feature>
<dbReference type="EMBL" id="VEVO01000010">
    <property type="protein sequence ID" value="KAF0035960.1"/>
    <property type="molecule type" value="Genomic_DNA"/>
</dbReference>
<feature type="region of interest" description="Disordered" evidence="1">
    <location>
        <begin position="1"/>
        <end position="26"/>
    </location>
</feature>
<gene>
    <name evidence="2" type="ORF">F2P81_011272</name>
</gene>
<dbReference type="Proteomes" id="UP000438429">
    <property type="component" value="Unassembled WGS sequence"/>
</dbReference>
<organism evidence="2 3">
    <name type="scientific">Scophthalmus maximus</name>
    <name type="common">Turbot</name>
    <name type="synonym">Psetta maxima</name>
    <dbReference type="NCBI Taxonomy" id="52904"/>
    <lineage>
        <taxon>Eukaryota</taxon>
        <taxon>Metazoa</taxon>
        <taxon>Chordata</taxon>
        <taxon>Craniata</taxon>
        <taxon>Vertebrata</taxon>
        <taxon>Euteleostomi</taxon>
        <taxon>Actinopterygii</taxon>
        <taxon>Neopterygii</taxon>
        <taxon>Teleostei</taxon>
        <taxon>Neoteleostei</taxon>
        <taxon>Acanthomorphata</taxon>
        <taxon>Carangaria</taxon>
        <taxon>Pleuronectiformes</taxon>
        <taxon>Pleuronectoidei</taxon>
        <taxon>Scophthalmidae</taxon>
        <taxon>Scophthalmus</taxon>
    </lineage>
</organism>
<evidence type="ECO:0000313" key="3">
    <source>
        <dbReference type="Proteomes" id="UP000438429"/>
    </source>
</evidence>
<evidence type="ECO:0000313" key="2">
    <source>
        <dbReference type="EMBL" id="KAF0035960.1"/>
    </source>
</evidence>
<accession>A0A6A4SVR3</accession>
<name>A0A6A4SVR3_SCOMX</name>
<evidence type="ECO:0000256" key="1">
    <source>
        <dbReference type="SAM" id="MobiDB-lite"/>
    </source>
</evidence>
<comment type="caution">
    <text evidence="2">The sequence shown here is derived from an EMBL/GenBank/DDBJ whole genome shotgun (WGS) entry which is preliminary data.</text>
</comment>
<protein>
    <submittedName>
        <fullName evidence="2">Uncharacterized protein</fullName>
    </submittedName>
</protein>
<sequence length="126" mass="14863">MNRAERRKKKENRSAESVSLWSEEEKKKECLTHVRKSCQTAREYLREEAAGSRAIVVTVLRGDTLLQLCRARTTFRDENRPSSLSRRRRGQFWGGTQTLPHYRCGRPTTIGWIDRYEVMNGWMNDE</sequence>
<reference evidence="2 3" key="1">
    <citation type="submission" date="2019-06" db="EMBL/GenBank/DDBJ databases">
        <title>Draft genomes of female and male turbot (Scophthalmus maximus).</title>
        <authorList>
            <person name="Xu H."/>
            <person name="Xu X.-W."/>
            <person name="Shao C."/>
            <person name="Chen S."/>
        </authorList>
    </citation>
    <scope>NUCLEOTIDE SEQUENCE [LARGE SCALE GENOMIC DNA]</scope>
    <source>
        <strain evidence="2">Ysfricsl-2016a</strain>
        <tissue evidence="2">Blood</tissue>
    </source>
</reference>